<gene>
    <name evidence="2" type="ORF">C4K07_4068</name>
</gene>
<proteinExistence type="predicted"/>
<feature type="region of interest" description="Disordered" evidence="1">
    <location>
        <begin position="15"/>
        <end position="43"/>
    </location>
</feature>
<organism evidence="2 3">
    <name type="scientific">Pseudomonas chlororaphis subsp. aureofaciens</name>
    <dbReference type="NCBI Taxonomy" id="587851"/>
    <lineage>
        <taxon>Bacteria</taxon>
        <taxon>Pseudomonadati</taxon>
        <taxon>Pseudomonadota</taxon>
        <taxon>Gammaproteobacteria</taxon>
        <taxon>Pseudomonadales</taxon>
        <taxon>Pseudomonadaceae</taxon>
        <taxon>Pseudomonas</taxon>
    </lineage>
</organism>
<dbReference type="Gene3D" id="3.40.630.30">
    <property type="match status" value="1"/>
</dbReference>
<evidence type="ECO:0000256" key="1">
    <source>
        <dbReference type="SAM" id="MobiDB-lite"/>
    </source>
</evidence>
<evidence type="ECO:0000313" key="2">
    <source>
        <dbReference type="EMBL" id="AZE30845.1"/>
    </source>
</evidence>
<dbReference type="EMBL" id="CP027750">
    <property type="protein sequence ID" value="AZE30845.1"/>
    <property type="molecule type" value="Genomic_DNA"/>
</dbReference>
<dbReference type="Proteomes" id="UP000280455">
    <property type="component" value="Chromosome"/>
</dbReference>
<protein>
    <submittedName>
        <fullName evidence="2">Acetyltransferase, GNAT family</fullName>
    </submittedName>
</protein>
<accession>A0AAD1E7Z7</accession>
<feature type="compositionally biased region" description="Basic and acidic residues" evidence="1">
    <location>
        <begin position="15"/>
        <end position="25"/>
    </location>
</feature>
<dbReference type="AlphaFoldDB" id="A0AAD1E7Z7"/>
<sequence length="99" mass="11393">MVFLCLCLPARPSRLERRTPPHALDHSPGQRGRPEPDPGRQWPDFAERQALAVGHSCIRLYTHEAMSENIALYTRRGYTKSHRAEEHGLRQVYMSKALD</sequence>
<reference evidence="2 3" key="1">
    <citation type="submission" date="2018-03" db="EMBL/GenBank/DDBJ databases">
        <title>Diversity of phytobeneficial traits revealed by whole-genome analysis of worldwide-isolated phenazine-producing Pseudomonas spp.</title>
        <authorList>
            <person name="Biessy A."/>
            <person name="Novinscak A."/>
            <person name="Blom J."/>
            <person name="Leger G."/>
            <person name="Thomashow L.S."/>
            <person name="Cazorla F.M."/>
            <person name="Josic D."/>
            <person name="Filion M."/>
        </authorList>
    </citation>
    <scope>NUCLEOTIDE SEQUENCE [LARGE SCALE GENOMIC DNA]</scope>
    <source>
        <strain evidence="2 3">ChPhzS24</strain>
    </source>
</reference>
<evidence type="ECO:0000313" key="3">
    <source>
        <dbReference type="Proteomes" id="UP000280455"/>
    </source>
</evidence>
<dbReference type="InterPro" id="IPR016181">
    <property type="entry name" value="Acyl_CoA_acyltransferase"/>
</dbReference>
<name>A0AAD1E7Z7_9PSED</name>
<dbReference type="SUPFAM" id="SSF55729">
    <property type="entry name" value="Acyl-CoA N-acyltransferases (Nat)"/>
    <property type="match status" value="1"/>
</dbReference>